<dbReference type="SUPFAM" id="SSF46689">
    <property type="entry name" value="Homeodomain-like"/>
    <property type="match status" value="1"/>
</dbReference>
<dbReference type="OrthoDB" id="509229at2"/>
<dbReference type="Gene3D" id="1.10.357.10">
    <property type="entry name" value="Tetracycline Repressor, domain 2"/>
    <property type="match status" value="1"/>
</dbReference>
<feature type="domain" description="HTH tetR-type" evidence="3">
    <location>
        <begin position="3"/>
        <end position="63"/>
    </location>
</feature>
<dbReference type="PROSITE" id="PS50977">
    <property type="entry name" value="HTH_TETR_2"/>
    <property type="match status" value="1"/>
</dbReference>
<dbReference type="Pfam" id="PF00440">
    <property type="entry name" value="TetR_N"/>
    <property type="match status" value="1"/>
</dbReference>
<dbReference type="EMBL" id="SRJD01000005">
    <property type="protein sequence ID" value="TGA98883.1"/>
    <property type="molecule type" value="Genomic_DNA"/>
</dbReference>
<proteinExistence type="predicted"/>
<evidence type="ECO:0000313" key="4">
    <source>
        <dbReference type="EMBL" id="TGA98883.1"/>
    </source>
</evidence>
<keyword evidence="1 2" id="KW-0238">DNA-binding</keyword>
<dbReference type="GO" id="GO:0003677">
    <property type="term" value="F:DNA binding"/>
    <property type="evidence" value="ECO:0007669"/>
    <property type="project" value="UniProtKB-UniRule"/>
</dbReference>
<gene>
    <name evidence="4" type="ORF">E4665_06025</name>
</gene>
<dbReference type="InterPro" id="IPR001647">
    <property type="entry name" value="HTH_TetR"/>
</dbReference>
<dbReference type="PANTHER" id="PTHR43479">
    <property type="entry name" value="ACREF/ENVCD OPERON REPRESSOR-RELATED"/>
    <property type="match status" value="1"/>
</dbReference>
<evidence type="ECO:0000313" key="5">
    <source>
        <dbReference type="Proteomes" id="UP000298347"/>
    </source>
</evidence>
<dbReference type="Proteomes" id="UP000298347">
    <property type="component" value="Unassembled WGS sequence"/>
</dbReference>
<comment type="caution">
    <text evidence="4">The sequence shown here is derived from an EMBL/GenBank/DDBJ whole genome shotgun (WGS) entry which is preliminary data.</text>
</comment>
<dbReference type="PANTHER" id="PTHR43479:SF11">
    <property type="entry name" value="ACREF_ENVCD OPERON REPRESSOR-RELATED"/>
    <property type="match status" value="1"/>
</dbReference>
<keyword evidence="5" id="KW-1185">Reference proteome</keyword>
<evidence type="ECO:0000256" key="2">
    <source>
        <dbReference type="PROSITE-ProRule" id="PRU00335"/>
    </source>
</evidence>
<dbReference type="AlphaFoldDB" id="A0A4Z0GNX8"/>
<protein>
    <submittedName>
        <fullName evidence="4">TetR/AcrR family transcriptional regulator</fullName>
    </submittedName>
</protein>
<dbReference type="InterPro" id="IPR009057">
    <property type="entry name" value="Homeodomain-like_sf"/>
</dbReference>
<evidence type="ECO:0000259" key="3">
    <source>
        <dbReference type="PROSITE" id="PS50977"/>
    </source>
</evidence>
<evidence type="ECO:0000256" key="1">
    <source>
        <dbReference type="ARBA" id="ARBA00023125"/>
    </source>
</evidence>
<dbReference type="PRINTS" id="PR00455">
    <property type="entry name" value="HTHTETR"/>
</dbReference>
<accession>A0A4Z0GNX8</accession>
<name>A0A4Z0GNX8_9BACL</name>
<feature type="DNA-binding region" description="H-T-H motif" evidence="2">
    <location>
        <begin position="26"/>
        <end position="45"/>
    </location>
</feature>
<sequence length="207" mass="23647">MIMSTKQDIFDCALALFSEKGYNGVSMRDIAQKVGIKGSSIYNHYQGKKAIMDDICQTFVNTLAFSRPPLAEIEKKMETMTAGEVIKSLIIAYGTRINEKWTQMARVIFSEHFYNDAAGKIFLEELINNNVSYYVSILAEMKRKGKIKEIDKLLVATLFNNEQVMLSMQYAHCRTSEERKKLADLMMQSADYFFNPLEAKKDASSKQ</sequence>
<reference evidence="4 5" key="1">
    <citation type="journal article" date="2015" name="Int. J. Syst. Evol. Microbiol.">
        <title>Sporolactobacillus shoreae sp. nov. and Sporolactobacillus spathodeae sp. nov., two spore-forming lactic acid bacteria isolated from tree barks in Thailand.</title>
        <authorList>
            <person name="Thamacharoensuk T."/>
            <person name="Kitahara M."/>
            <person name="Ohkuma M."/>
            <person name="Thongchul N."/>
            <person name="Tanasupawat S."/>
        </authorList>
    </citation>
    <scope>NUCLEOTIDE SEQUENCE [LARGE SCALE GENOMIC DNA]</scope>
    <source>
        <strain evidence="4 5">BK92</strain>
    </source>
</reference>
<dbReference type="InterPro" id="IPR050624">
    <property type="entry name" value="HTH-type_Tx_Regulator"/>
</dbReference>
<organism evidence="4 5">
    <name type="scientific">Sporolactobacillus shoreae</name>
    <dbReference type="NCBI Taxonomy" id="1465501"/>
    <lineage>
        <taxon>Bacteria</taxon>
        <taxon>Bacillati</taxon>
        <taxon>Bacillota</taxon>
        <taxon>Bacilli</taxon>
        <taxon>Bacillales</taxon>
        <taxon>Sporolactobacillaceae</taxon>
        <taxon>Sporolactobacillus</taxon>
    </lineage>
</organism>